<accession>A0A151B698</accession>
<dbReference type="EMBL" id="LTBA01000003">
    <property type="protein sequence ID" value="KYH35414.1"/>
    <property type="molecule type" value="Genomic_DNA"/>
</dbReference>
<feature type="domain" description="PDZ" evidence="2">
    <location>
        <begin position="322"/>
        <end position="378"/>
    </location>
</feature>
<feature type="transmembrane region" description="Helical" evidence="1">
    <location>
        <begin position="187"/>
        <end position="209"/>
    </location>
</feature>
<dbReference type="Gene3D" id="2.30.42.10">
    <property type="match status" value="1"/>
</dbReference>
<dbReference type="PATRIC" id="fig|1121338.3.peg.597"/>
<feature type="transmembrane region" description="Helical" evidence="1">
    <location>
        <begin position="12"/>
        <end position="32"/>
    </location>
</feature>
<dbReference type="SUPFAM" id="SSF50156">
    <property type="entry name" value="PDZ domain-like"/>
    <property type="match status" value="1"/>
</dbReference>
<keyword evidence="4" id="KW-1185">Reference proteome</keyword>
<keyword evidence="1" id="KW-1133">Transmembrane helix</keyword>
<dbReference type="InterPro" id="IPR041489">
    <property type="entry name" value="PDZ_6"/>
</dbReference>
<dbReference type="AlphaFoldDB" id="A0A151B698"/>
<dbReference type="InterPro" id="IPR001478">
    <property type="entry name" value="PDZ"/>
</dbReference>
<dbReference type="Proteomes" id="UP000075531">
    <property type="component" value="Unassembled WGS sequence"/>
</dbReference>
<comment type="caution">
    <text evidence="3">The sequence shown here is derived from an EMBL/GenBank/DDBJ whole genome shotgun (WGS) entry which is preliminary data.</text>
</comment>
<evidence type="ECO:0000313" key="3">
    <source>
        <dbReference type="EMBL" id="KYH35414.1"/>
    </source>
</evidence>
<gene>
    <name evidence="3" type="ORF">CLTEP_05900</name>
</gene>
<dbReference type="STRING" id="1121338.CLTEP_05900"/>
<feature type="transmembrane region" description="Helical" evidence="1">
    <location>
        <begin position="229"/>
        <end position="248"/>
    </location>
</feature>
<dbReference type="PROSITE" id="PS50106">
    <property type="entry name" value="PDZ"/>
    <property type="match status" value="1"/>
</dbReference>
<feature type="transmembrane region" description="Helical" evidence="1">
    <location>
        <begin position="53"/>
        <end position="70"/>
    </location>
</feature>
<dbReference type="InterPro" id="IPR036034">
    <property type="entry name" value="PDZ_sf"/>
</dbReference>
<keyword evidence="1" id="KW-0812">Transmembrane</keyword>
<feature type="transmembrane region" description="Helical" evidence="1">
    <location>
        <begin position="82"/>
        <end position="101"/>
    </location>
</feature>
<proteinExistence type="predicted"/>
<keyword evidence="1" id="KW-0472">Membrane</keyword>
<organism evidence="3 4">
    <name type="scientific">Clostridium tepidiprofundi DSM 19306</name>
    <dbReference type="NCBI Taxonomy" id="1121338"/>
    <lineage>
        <taxon>Bacteria</taxon>
        <taxon>Bacillati</taxon>
        <taxon>Bacillota</taxon>
        <taxon>Clostridia</taxon>
        <taxon>Eubacteriales</taxon>
        <taxon>Clostridiaceae</taxon>
        <taxon>Clostridium</taxon>
    </lineage>
</organism>
<feature type="transmembrane region" description="Helical" evidence="1">
    <location>
        <begin position="108"/>
        <end position="125"/>
    </location>
</feature>
<dbReference type="Pfam" id="PF17820">
    <property type="entry name" value="PDZ_6"/>
    <property type="match status" value="1"/>
</dbReference>
<reference evidence="3 4" key="1">
    <citation type="submission" date="2016-02" db="EMBL/GenBank/DDBJ databases">
        <title>Genome sequence of Clostridium tepidiprofundi DSM 19306.</title>
        <authorList>
            <person name="Poehlein A."/>
            <person name="Daniel R."/>
        </authorList>
    </citation>
    <scope>NUCLEOTIDE SEQUENCE [LARGE SCALE GENOMIC DNA]</scope>
    <source>
        <strain evidence="3 4">DSM 19306</strain>
    </source>
</reference>
<evidence type="ECO:0000313" key="4">
    <source>
        <dbReference type="Proteomes" id="UP000075531"/>
    </source>
</evidence>
<dbReference type="SMART" id="SM00228">
    <property type="entry name" value="PDZ"/>
    <property type="match status" value="1"/>
</dbReference>
<protein>
    <recommendedName>
        <fullName evidence="2">PDZ domain-containing protein</fullName>
    </recommendedName>
</protein>
<evidence type="ECO:0000259" key="2">
    <source>
        <dbReference type="PROSITE" id="PS50106"/>
    </source>
</evidence>
<feature type="transmembrane region" description="Helical" evidence="1">
    <location>
        <begin position="260"/>
        <end position="278"/>
    </location>
</feature>
<dbReference type="OrthoDB" id="198399at2"/>
<sequence>MEIFLYTLKTVAYAVVSPNFSIMLLILGIVFYRKNKKVTMMQKMIIGNSIDSALELTISQIVLGILAGAFGSLCLSSLGISFYRNSAIYLMFIISIILMNFNSRFICFSYSGAVLGIMTIINRVVSDLFQISPLSLFDINIVSLMSLVGVLHIVEGLLVIGDGSRGSIPVIANRNDSIIGGFILKRYWALPIAIFIMINNSTTVTFNSYSSINIPNWWPLIKGTINFNILKSSMLYFLPIYAVIGYRSITFTKTKRKKSILSGSMILIYGIVLILVSQLARIDFILKIAVIIFAPLAHELMIRIDMFMELNGEAKFVSREDGIMVLDVAPNSLAYEMGMETGDLIVEVNDKKIEFEKEVRDIIKQFPNLVWFKIKKHTGELVEVSSNKITSNKKLGAVLVPRYMPDDVKEININGERFKDILDRIKNNDKN</sequence>
<dbReference type="RefSeq" id="WP_066822335.1">
    <property type="nucleotide sequence ID" value="NZ_LTBA01000003.1"/>
</dbReference>
<evidence type="ECO:0000256" key="1">
    <source>
        <dbReference type="SAM" id="Phobius"/>
    </source>
</evidence>
<name>A0A151B698_9CLOT</name>
<feature type="transmembrane region" description="Helical" evidence="1">
    <location>
        <begin position="137"/>
        <end position="160"/>
    </location>
</feature>